<protein>
    <submittedName>
        <fullName evidence="2">Uncharacterized protein</fullName>
    </submittedName>
</protein>
<evidence type="ECO:0000256" key="1">
    <source>
        <dbReference type="SAM" id="SignalP"/>
    </source>
</evidence>
<dbReference type="EMBL" id="NBTZ01000033">
    <property type="protein sequence ID" value="OTP77076.1"/>
    <property type="molecule type" value="Genomic_DNA"/>
</dbReference>
<dbReference type="Proteomes" id="UP000195221">
    <property type="component" value="Unassembled WGS sequence"/>
</dbReference>
<dbReference type="Gene3D" id="2.40.160.20">
    <property type="match status" value="1"/>
</dbReference>
<dbReference type="AlphaFoldDB" id="A0A242N1Q7"/>
<accession>A0A242N1Q7</accession>
<reference evidence="2 3" key="1">
    <citation type="submission" date="2017-03" db="EMBL/GenBank/DDBJ databases">
        <title>Genome analysis of strain PAMC 26577.</title>
        <authorList>
            <person name="Oh H.-M."/>
            <person name="Yang J.-A."/>
        </authorList>
    </citation>
    <scope>NUCLEOTIDE SEQUENCE [LARGE SCALE GENOMIC DNA]</scope>
    <source>
        <strain evidence="2 3">PAMC 26577</strain>
    </source>
</reference>
<evidence type="ECO:0000313" key="3">
    <source>
        <dbReference type="Proteomes" id="UP000195221"/>
    </source>
</evidence>
<sequence length="340" mass="37585">MSASRLANRNRLGGSFCTSILTGALSAALTFSVSTHAQELNIVAGPLISRGENSYSWEGSYREGLGRHAAWSFSWINEGHIPDHHRDGQTIQLWGRLPLWRDRVELSAGAGPYRYFDTTAAGAGGTYSNTHGWGVVWSARAAYYFDRRWIAQMQVNHVQAFGGPDTTALLFGVGYQLDANGEPGPRQTPTPRTSRVTGNELTILLGRSILNSYDSQSSFAQSVEYRRGLARYVDGTVSYIHEASNTQPRRDGVALQLWATRGFFDDRFTLAVGAGPYIAVTQNDNLPGNRTGDGRVSGLISMSASYRLGKYWLTRLTWNRVITRYDRDTDLIEAGIGVRF</sequence>
<evidence type="ECO:0000313" key="2">
    <source>
        <dbReference type="EMBL" id="OTP77076.1"/>
    </source>
</evidence>
<name>A0A242N1Q7_CABSO</name>
<proteinExistence type="predicted"/>
<comment type="caution">
    <text evidence="2">The sequence shown here is derived from an EMBL/GenBank/DDBJ whole genome shotgun (WGS) entry which is preliminary data.</text>
</comment>
<feature type="signal peptide" evidence="1">
    <location>
        <begin position="1"/>
        <end position="37"/>
    </location>
</feature>
<gene>
    <name evidence="2" type="ORF">PAMC26577_08920</name>
</gene>
<keyword evidence="1" id="KW-0732">Signal</keyword>
<feature type="chain" id="PRO_5012918787" evidence="1">
    <location>
        <begin position="38"/>
        <end position="340"/>
    </location>
</feature>
<organism evidence="2 3">
    <name type="scientific">Caballeronia sordidicola</name>
    <name type="common">Burkholderia sordidicola</name>
    <dbReference type="NCBI Taxonomy" id="196367"/>
    <lineage>
        <taxon>Bacteria</taxon>
        <taxon>Pseudomonadati</taxon>
        <taxon>Pseudomonadota</taxon>
        <taxon>Betaproteobacteria</taxon>
        <taxon>Burkholderiales</taxon>
        <taxon>Burkholderiaceae</taxon>
        <taxon>Caballeronia</taxon>
    </lineage>
</organism>